<keyword evidence="2" id="KW-1185">Reference proteome</keyword>
<dbReference type="OrthoDB" id="661223at2"/>
<evidence type="ECO:0000313" key="1">
    <source>
        <dbReference type="EMBL" id="SDM15997.1"/>
    </source>
</evidence>
<reference evidence="1 2" key="1">
    <citation type="submission" date="2016-10" db="EMBL/GenBank/DDBJ databases">
        <authorList>
            <person name="de Groot N.N."/>
        </authorList>
    </citation>
    <scope>NUCLEOTIDE SEQUENCE [LARGE SCALE GENOMIC DNA]</scope>
    <source>
        <strain evidence="1 2">DSM 44149</strain>
    </source>
</reference>
<protein>
    <submittedName>
        <fullName evidence="1">Uncharacterized protein</fullName>
    </submittedName>
</protein>
<dbReference type="STRING" id="211114.SAMN04489726_0086"/>
<dbReference type="RefSeq" id="WP_030431871.1">
    <property type="nucleotide sequence ID" value="NZ_JOEF01000022.1"/>
</dbReference>
<dbReference type="Proteomes" id="UP000183376">
    <property type="component" value="Chromosome I"/>
</dbReference>
<name>A0A1G9QZI0_ALLAB</name>
<accession>A0A1G9QZI0</accession>
<proteinExistence type="predicted"/>
<organism evidence="1 2">
    <name type="scientific">Allokutzneria albata</name>
    <name type="common">Kibdelosporangium albatum</name>
    <dbReference type="NCBI Taxonomy" id="211114"/>
    <lineage>
        <taxon>Bacteria</taxon>
        <taxon>Bacillati</taxon>
        <taxon>Actinomycetota</taxon>
        <taxon>Actinomycetes</taxon>
        <taxon>Pseudonocardiales</taxon>
        <taxon>Pseudonocardiaceae</taxon>
        <taxon>Allokutzneria</taxon>
    </lineage>
</organism>
<dbReference type="eggNOG" id="ENOG502ZC5H">
    <property type="taxonomic scope" value="Bacteria"/>
</dbReference>
<sequence>MSVQGISPKVVRGGFVLSYPGGPRRVVVFQYNPDTLTRTMKPQVPPDEPGDRLEALRLKGPPQESYRFEAEFDAADQLDRSEVDRHGLHPVLAALEACFSPSYRQLDRENTRAGAGVLEIEPAEGPLTVLVLGRNRVVPVRITEFSVTEEAFDIELNPIRAKVSVGARALTVDDVGFTHPAGLLFMHNLQKRQDLAALHFTGGGTEAAALDQLAKG</sequence>
<evidence type="ECO:0000313" key="2">
    <source>
        <dbReference type="Proteomes" id="UP000183376"/>
    </source>
</evidence>
<dbReference type="EMBL" id="LT629701">
    <property type="protein sequence ID" value="SDM15997.1"/>
    <property type="molecule type" value="Genomic_DNA"/>
</dbReference>
<dbReference type="AlphaFoldDB" id="A0A1G9QZI0"/>
<gene>
    <name evidence="1" type="ORF">SAMN04489726_0086</name>
</gene>